<dbReference type="OrthoDB" id="10282067at2759"/>
<keyword evidence="3" id="KW-1185">Reference proteome</keyword>
<dbReference type="Proteomes" id="UP000467841">
    <property type="component" value="Unassembled WGS sequence"/>
</dbReference>
<evidence type="ECO:0000313" key="2">
    <source>
        <dbReference type="EMBL" id="CAA7039580.1"/>
    </source>
</evidence>
<feature type="compositionally biased region" description="Basic and acidic residues" evidence="1">
    <location>
        <begin position="58"/>
        <end position="67"/>
    </location>
</feature>
<evidence type="ECO:0000313" key="3">
    <source>
        <dbReference type="Proteomes" id="UP000467841"/>
    </source>
</evidence>
<name>A0A6D2JI00_9BRAS</name>
<dbReference type="AlphaFoldDB" id="A0A6D2JI00"/>
<proteinExistence type="predicted"/>
<accession>A0A6D2JI00</accession>
<evidence type="ECO:0000256" key="1">
    <source>
        <dbReference type="SAM" id="MobiDB-lite"/>
    </source>
</evidence>
<organism evidence="2 3">
    <name type="scientific">Microthlaspi erraticum</name>
    <dbReference type="NCBI Taxonomy" id="1685480"/>
    <lineage>
        <taxon>Eukaryota</taxon>
        <taxon>Viridiplantae</taxon>
        <taxon>Streptophyta</taxon>
        <taxon>Embryophyta</taxon>
        <taxon>Tracheophyta</taxon>
        <taxon>Spermatophyta</taxon>
        <taxon>Magnoliopsida</taxon>
        <taxon>eudicotyledons</taxon>
        <taxon>Gunneridae</taxon>
        <taxon>Pentapetalae</taxon>
        <taxon>rosids</taxon>
        <taxon>malvids</taxon>
        <taxon>Brassicales</taxon>
        <taxon>Brassicaceae</taxon>
        <taxon>Coluteocarpeae</taxon>
        <taxon>Microthlaspi</taxon>
    </lineage>
</organism>
<reference evidence="2" key="1">
    <citation type="submission" date="2020-01" db="EMBL/GenBank/DDBJ databases">
        <authorList>
            <person name="Mishra B."/>
        </authorList>
    </citation>
    <scope>NUCLEOTIDE SEQUENCE [LARGE SCALE GENOMIC DNA]</scope>
</reference>
<gene>
    <name evidence="2" type="ORF">MERR_LOCUS26815</name>
</gene>
<comment type="caution">
    <text evidence="2">The sequence shown here is derived from an EMBL/GenBank/DDBJ whole genome shotgun (WGS) entry which is preliminary data.</text>
</comment>
<dbReference type="EMBL" id="CACVBM020001213">
    <property type="protein sequence ID" value="CAA7039580.1"/>
    <property type="molecule type" value="Genomic_DNA"/>
</dbReference>
<sequence length="92" mass="10057">MLTNRLRPPMMRKSFPSGRGPIFSFFSLARLMALAFADSLIRGTAVSAHVNPYVPSEQVKRARRPDSLDQSSDEPTTTTTCASSAVACHFVP</sequence>
<feature type="region of interest" description="Disordered" evidence="1">
    <location>
        <begin position="55"/>
        <end position="80"/>
    </location>
</feature>
<protein>
    <submittedName>
        <fullName evidence="2">Uncharacterized protein</fullName>
    </submittedName>
</protein>